<comment type="caution">
    <text evidence="2">The sequence shown here is derived from an EMBL/GenBank/DDBJ whole genome shotgun (WGS) entry which is preliminary data.</text>
</comment>
<proteinExistence type="predicted"/>
<keyword evidence="3" id="KW-1185">Reference proteome</keyword>
<dbReference type="AlphaFoldDB" id="A0AAW0QFC1"/>
<sequence>MVSDTAPLPVVANNTQELQSPILQQPLDTERAKTNDSHSVTNKSSDIDGGILEEAQQAPNRPSVVKAKDCNAIPSKLQVLKMQLAAITTSLALLGFVIAYVQATYDAQWSSQQGLPLTSLLKTKDSTILAVLRTSQGLLSMLNNIAIDGAFNLLQWNGMLLPKGLSYSALLSLSPSTSAWGTIGIIRSGNPPLSIKALATVREPGVNTTSVTVYDTGLIYNVTAGVGRFNGSLVQPFKTFLHTIQPGYPYETIPYNYIASVYTLVLDPLLSTVAETQQCSVKPCVSYLITGGLTTVIPWVPRDYMDYSLVKVEKAPSIQADFTGPLPNNIVFSDSECDTFGQDGILIGIRLCLRMHPSEPGLVMAGMFVCPKGIIGDACSIDNPSPNITTQVSFHSLHSSFLSSRQNYTITSVTETTDAVLITDLEMPAYRDALRWLLNYTDANMPPHFIYSRRLLDIAEATSRPIDVGNFGSKFPKHTCIPVLVV</sequence>
<reference evidence="2 3" key="1">
    <citation type="submission" date="2023-01" db="EMBL/GenBank/DDBJ databases">
        <title>Analysis of 21 Apiospora genomes using comparative genomics revels a genus with tremendous synthesis potential of carbohydrate active enzymes and secondary metabolites.</title>
        <authorList>
            <person name="Sorensen T."/>
        </authorList>
    </citation>
    <scope>NUCLEOTIDE SEQUENCE [LARGE SCALE GENOMIC DNA]</scope>
    <source>
        <strain evidence="2 3">CBS 117206</strain>
    </source>
</reference>
<dbReference type="EMBL" id="JAQQWP010000009">
    <property type="protein sequence ID" value="KAK8101432.1"/>
    <property type="molecule type" value="Genomic_DNA"/>
</dbReference>
<name>A0AAW0QFC1_9PEZI</name>
<evidence type="ECO:0000313" key="3">
    <source>
        <dbReference type="Proteomes" id="UP001392437"/>
    </source>
</evidence>
<gene>
    <name evidence="2" type="ORF">PG999_011806</name>
</gene>
<protein>
    <submittedName>
        <fullName evidence="2">Uncharacterized protein</fullName>
    </submittedName>
</protein>
<organism evidence="2 3">
    <name type="scientific">Apiospora kogelbergensis</name>
    <dbReference type="NCBI Taxonomy" id="1337665"/>
    <lineage>
        <taxon>Eukaryota</taxon>
        <taxon>Fungi</taxon>
        <taxon>Dikarya</taxon>
        <taxon>Ascomycota</taxon>
        <taxon>Pezizomycotina</taxon>
        <taxon>Sordariomycetes</taxon>
        <taxon>Xylariomycetidae</taxon>
        <taxon>Amphisphaeriales</taxon>
        <taxon>Apiosporaceae</taxon>
        <taxon>Apiospora</taxon>
    </lineage>
</organism>
<accession>A0AAW0QFC1</accession>
<feature type="region of interest" description="Disordered" evidence="1">
    <location>
        <begin position="28"/>
        <end position="49"/>
    </location>
</feature>
<evidence type="ECO:0000313" key="2">
    <source>
        <dbReference type="EMBL" id="KAK8101432.1"/>
    </source>
</evidence>
<dbReference type="Proteomes" id="UP001392437">
    <property type="component" value="Unassembled WGS sequence"/>
</dbReference>
<evidence type="ECO:0000256" key="1">
    <source>
        <dbReference type="SAM" id="MobiDB-lite"/>
    </source>
</evidence>